<gene>
    <name evidence="2" type="ORF">HLV41_19260</name>
</gene>
<feature type="domain" description="DUF6927" evidence="1">
    <location>
        <begin position="30"/>
        <end position="101"/>
    </location>
</feature>
<dbReference type="AlphaFoldDB" id="A0A7Y7QYN9"/>
<accession>A0A7Y7QYN9</accession>
<dbReference type="InterPro" id="IPR053845">
    <property type="entry name" value="DUF6927"/>
</dbReference>
<dbReference type="Pfam" id="PF21992">
    <property type="entry name" value="DUF6927"/>
    <property type="match status" value="1"/>
</dbReference>
<evidence type="ECO:0000259" key="1">
    <source>
        <dbReference type="Pfam" id="PF21992"/>
    </source>
</evidence>
<dbReference type="EMBL" id="JABYQV010000028">
    <property type="protein sequence ID" value="NVP33177.1"/>
    <property type="molecule type" value="Genomic_DNA"/>
</dbReference>
<organism evidence="2 3">
    <name type="scientific">Sphingomonas sanguinis</name>
    <dbReference type="NCBI Taxonomy" id="33051"/>
    <lineage>
        <taxon>Bacteria</taxon>
        <taxon>Pseudomonadati</taxon>
        <taxon>Pseudomonadota</taxon>
        <taxon>Alphaproteobacteria</taxon>
        <taxon>Sphingomonadales</taxon>
        <taxon>Sphingomonadaceae</taxon>
        <taxon>Sphingomonas</taxon>
    </lineage>
</organism>
<evidence type="ECO:0000313" key="2">
    <source>
        <dbReference type="EMBL" id="NVP33177.1"/>
    </source>
</evidence>
<sequence length="121" mass="13846">MSSTNPTRLEESMGPCEAGCPGRILRLLSPTAKEHALDWRRRCLVRLRMHGRKVEDGMRLRFPRAISFGDGHSGTEFIVVKKGERVTFRNSEGRGSYRITSFRDLAWMVVPETKVHRTVFA</sequence>
<dbReference type="RefSeq" id="WP_156487375.1">
    <property type="nucleotide sequence ID" value="NZ_JABEOW010000046.1"/>
</dbReference>
<evidence type="ECO:0000313" key="3">
    <source>
        <dbReference type="Proteomes" id="UP000531581"/>
    </source>
</evidence>
<dbReference type="Proteomes" id="UP000531581">
    <property type="component" value="Unassembled WGS sequence"/>
</dbReference>
<comment type="caution">
    <text evidence="2">The sequence shown here is derived from an EMBL/GenBank/DDBJ whole genome shotgun (WGS) entry which is preliminary data.</text>
</comment>
<proteinExistence type="predicted"/>
<protein>
    <recommendedName>
        <fullName evidence="1">DUF6927 domain-containing protein</fullName>
    </recommendedName>
</protein>
<name>A0A7Y7QYN9_9SPHN</name>
<reference evidence="2 3" key="1">
    <citation type="submission" date="2020-05" db="EMBL/GenBank/DDBJ databases">
        <title>Draft Genome Sequences of Sphingomonas sp. Isolated from the International Space Station.</title>
        <authorList>
            <person name="Bijlani S."/>
            <person name="Singh N.K."/>
            <person name="Mason C.E."/>
            <person name="Wang C.C."/>
            <person name="Venkateswaran K."/>
        </authorList>
    </citation>
    <scope>NUCLEOTIDE SEQUENCE [LARGE SCALE GENOMIC DNA]</scope>
    <source>
        <strain evidence="2">ISS-IIF7SWP</strain>
    </source>
</reference>